<evidence type="ECO:0000256" key="12">
    <source>
        <dbReference type="ARBA" id="ARBA00044624"/>
    </source>
</evidence>
<keyword evidence="9" id="KW-0506">mRNA capping</keyword>
<dbReference type="GO" id="GO:0005525">
    <property type="term" value="F:GTP binding"/>
    <property type="evidence" value="ECO:0007669"/>
    <property type="project" value="UniProtKB-KW"/>
</dbReference>
<feature type="binding site" evidence="15">
    <location>
        <position position="305"/>
    </location>
    <ligand>
        <name>GTP</name>
        <dbReference type="ChEBI" id="CHEBI:37565"/>
    </ligand>
</feature>
<dbReference type="GO" id="GO:0004721">
    <property type="term" value="F:phosphoprotein phosphatase activity"/>
    <property type="evidence" value="ECO:0007669"/>
    <property type="project" value="UniProtKB-KW"/>
</dbReference>
<dbReference type="InterPro" id="IPR020422">
    <property type="entry name" value="TYR_PHOSPHATASE_DUAL_dom"/>
</dbReference>
<feature type="binding site" evidence="15">
    <location>
        <begin position="524"/>
        <end position="529"/>
    </location>
    <ligand>
        <name>GTP</name>
        <dbReference type="ChEBI" id="CHEBI:37565"/>
    </ligand>
</feature>
<name>A0AA36GBQ4_9BILA</name>
<evidence type="ECO:0000256" key="11">
    <source>
        <dbReference type="ARBA" id="ARBA00023242"/>
    </source>
</evidence>
<dbReference type="SUPFAM" id="SSF52799">
    <property type="entry name" value="(Phosphotyrosine protein) phosphatases II"/>
    <property type="match status" value="1"/>
</dbReference>
<keyword evidence="4" id="KW-0808">Transferase</keyword>
<keyword evidence="7" id="KW-0378">Hydrolase</keyword>
<dbReference type="AlphaFoldDB" id="A0AA36GBQ4"/>
<dbReference type="InterPro" id="IPR016130">
    <property type="entry name" value="Tyr_Pase_AS"/>
</dbReference>
<sequence length="580" mass="66705">MGKLVFGRFFPFKTPLCSLYDNQIQDASLRFHPADAFDAMKRQGKKIGLWIDLTKTDRYYFKDEAEQDGCKYRKMALAGHKATPTQEEVDRFIRLTKGFLADNPDAVVGIHCTHGFNRTGFLICAYLCEVESWAPDMAIHAFLNGRPTGIYKQDYIDDLISRYGDPEERLQAPDRPAWEYNDSTTMVDAIEASASTSHTNGNDGDEPAPPPAVKVKQFMDGQVPGVSLLTDPIKRGMLQAKIKELCGYRSDGFPGSQPVSLARSPPENDNLKNLALRPYVVSWKADGMRYMVYIRDEDEIFAFDRDNDVFELPRLKFPHRKEPRHVQNTLVDCEVIIDKVKDQNGVEQEIPRLLIYDIIHFENFSIRKMMYDQRKECIKRELIEPRTHAFHKGTLRKQDELMSVRLKEFWEICSLPKFFEDKFVKNVGHEIDGLIFQPCDEEYKSGRQDSVLKWKPPSHNSIDFLLRITRVVKPGELARHDGLLYVQNSSAPFAVMKATKALLPYDGKIIECRVNEGNQWEFMRERTDKSLPNSFRTATAVANSMCFPVTQEMLCKFCTERGYKRRSVPANGEPPRKRPA</sequence>
<keyword evidence="10 15" id="KW-0342">GTP-binding</keyword>
<dbReference type="PROSITE" id="PS50054">
    <property type="entry name" value="TYR_PHOSPHATASE_DUAL"/>
    <property type="match status" value="1"/>
</dbReference>
<dbReference type="Pfam" id="PF00782">
    <property type="entry name" value="DSPc"/>
    <property type="match status" value="1"/>
</dbReference>
<dbReference type="EMBL" id="CATQJA010002708">
    <property type="protein sequence ID" value="CAJ0586431.1"/>
    <property type="molecule type" value="Genomic_DNA"/>
</dbReference>
<keyword evidence="5" id="KW-0548">Nucleotidyltransferase</keyword>
<dbReference type="InterPro" id="IPR051029">
    <property type="entry name" value="mRNA_Capping_Enz/RNA_Phosphat"/>
</dbReference>
<evidence type="ECO:0000259" key="17">
    <source>
        <dbReference type="PROSITE" id="PS50056"/>
    </source>
</evidence>
<keyword evidence="11" id="KW-0539">Nucleus</keyword>
<evidence type="ECO:0000256" key="13">
    <source>
        <dbReference type="PIRSR" id="PIRSR036958-1"/>
    </source>
</evidence>
<evidence type="ECO:0000313" key="18">
    <source>
        <dbReference type="EMBL" id="CAJ0586431.1"/>
    </source>
</evidence>
<feature type="binding site" evidence="15">
    <location>
        <begin position="332"/>
        <end position="334"/>
    </location>
    <ligand>
        <name>GTP</name>
        <dbReference type="ChEBI" id="CHEBI:37565"/>
    </ligand>
</feature>
<dbReference type="InterPro" id="IPR000387">
    <property type="entry name" value="Tyr_Pase_dom"/>
</dbReference>
<dbReference type="CDD" id="cd07895">
    <property type="entry name" value="Adenylation_mRNA_capping"/>
    <property type="match status" value="1"/>
</dbReference>
<keyword evidence="6 15" id="KW-0547">Nucleotide-binding</keyword>
<dbReference type="GO" id="GO:0005634">
    <property type="term" value="C:nucleus"/>
    <property type="evidence" value="ECO:0007669"/>
    <property type="project" value="UniProtKB-SubCell"/>
</dbReference>
<feature type="active site" description="N6-GMP-lysine intermediate" evidence="14">
    <location>
        <position position="284"/>
    </location>
</feature>
<evidence type="ECO:0000313" key="19">
    <source>
        <dbReference type="Proteomes" id="UP001177023"/>
    </source>
</evidence>
<dbReference type="GO" id="GO:0005524">
    <property type="term" value="F:ATP binding"/>
    <property type="evidence" value="ECO:0007669"/>
    <property type="project" value="InterPro"/>
</dbReference>
<dbReference type="InterPro" id="IPR029021">
    <property type="entry name" value="Prot-tyrosine_phosphatase-like"/>
</dbReference>
<dbReference type="Pfam" id="PF03919">
    <property type="entry name" value="mRNA_cap_C"/>
    <property type="match status" value="1"/>
</dbReference>
<dbReference type="PROSITE" id="PS50056">
    <property type="entry name" value="TYR_PHOSPHATASE_2"/>
    <property type="match status" value="1"/>
</dbReference>
<evidence type="ECO:0000256" key="14">
    <source>
        <dbReference type="PIRSR" id="PIRSR036958-2"/>
    </source>
</evidence>
<dbReference type="PROSITE" id="PS00383">
    <property type="entry name" value="TYR_PHOSPHATASE_1"/>
    <property type="match status" value="1"/>
</dbReference>
<keyword evidence="19" id="KW-1185">Reference proteome</keyword>
<evidence type="ECO:0000256" key="6">
    <source>
        <dbReference type="ARBA" id="ARBA00022741"/>
    </source>
</evidence>
<evidence type="ECO:0000256" key="4">
    <source>
        <dbReference type="ARBA" id="ARBA00022679"/>
    </source>
</evidence>
<dbReference type="SUPFAM" id="SSF56091">
    <property type="entry name" value="DNA ligase/mRNA capping enzyme, catalytic domain"/>
    <property type="match status" value="1"/>
</dbReference>
<keyword evidence="3" id="KW-0507">mRNA processing</keyword>
<evidence type="ECO:0000256" key="15">
    <source>
        <dbReference type="PIRSR" id="PIRSR036958-3"/>
    </source>
</evidence>
<proteinExistence type="predicted"/>
<evidence type="ECO:0000256" key="2">
    <source>
        <dbReference type="ARBA" id="ARBA00012475"/>
    </source>
</evidence>
<dbReference type="EC" id="2.7.7.50" evidence="2"/>
<comment type="catalytic activity">
    <reaction evidence="12">
        <text>a 5'-end diphospho-ribonucleoside in mRNA + GTP + H(+) = a 5'-end (5'-triphosphoguanosine)-ribonucleoside in mRNA + diphosphate</text>
        <dbReference type="Rhea" id="RHEA:67012"/>
        <dbReference type="Rhea" id="RHEA-COMP:17165"/>
        <dbReference type="Rhea" id="RHEA-COMP:17166"/>
        <dbReference type="ChEBI" id="CHEBI:15378"/>
        <dbReference type="ChEBI" id="CHEBI:33019"/>
        <dbReference type="ChEBI" id="CHEBI:37565"/>
        <dbReference type="ChEBI" id="CHEBI:167616"/>
        <dbReference type="ChEBI" id="CHEBI:167617"/>
        <dbReference type="EC" id="2.7.7.50"/>
    </reaction>
    <physiologicalReaction direction="left-to-right" evidence="12">
        <dbReference type="Rhea" id="RHEA:67013"/>
    </physiologicalReaction>
</comment>
<reference evidence="18" key="1">
    <citation type="submission" date="2023-06" db="EMBL/GenBank/DDBJ databases">
        <authorList>
            <person name="Delattre M."/>
        </authorList>
    </citation>
    <scope>NUCLEOTIDE SEQUENCE</scope>
    <source>
        <strain evidence="18">AF72</strain>
    </source>
</reference>
<dbReference type="InterPro" id="IPR000340">
    <property type="entry name" value="Dual-sp_phosphatase_cat-dom"/>
</dbReference>
<comment type="subcellular location">
    <subcellularLocation>
        <location evidence="1">Nucleus</location>
    </subcellularLocation>
</comment>
<comment type="caution">
    <text evidence="18">The sequence shown here is derived from an EMBL/GenBank/DDBJ whole genome shotgun (WGS) entry which is preliminary data.</text>
</comment>
<dbReference type="PANTHER" id="PTHR10367">
    <property type="entry name" value="MRNA-CAPPING ENZYME"/>
    <property type="match status" value="1"/>
</dbReference>
<dbReference type="InterPro" id="IPR001339">
    <property type="entry name" value="mRNA_cap_enzyme_adenylation"/>
</dbReference>
<evidence type="ECO:0000256" key="1">
    <source>
        <dbReference type="ARBA" id="ARBA00004123"/>
    </source>
</evidence>
<dbReference type="Pfam" id="PF01331">
    <property type="entry name" value="mRNA_cap_enzyme"/>
    <property type="match status" value="1"/>
</dbReference>
<protein>
    <recommendedName>
        <fullName evidence="2">mRNA guanylyltransferase</fullName>
        <ecNumber evidence="2">2.7.7.50</ecNumber>
    </recommendedName>
</protein>
<feature type="binding site" evidence="15">
    <location>
        <begin position="453"/>
        <end position="455"/>
    </location>
    <ligand>
        <name>GTP</name>
        <dbReference type="ChEBI" id="CHEBI:37565"/>
    </ligand>
</feature>
<evidence type="ECO:0000256" key="8">
    <source>
        <dbReference type="ARBA" id="ARBA00022912"/>
    </source>
</evidence>
<feature type="domain" description="Tyrosine-protein phosphatase" evidence="16">
    <location>
        <begin position="20"/>
        <end position="172"/>
    </location>
</feature>
<accession>A0AA36GBQ4</accession>
<dbReference type="Gene3D" id="2.40.50.140">
    <property type="entry name" value="Nucleic acid-binding proteins"/>
    <property type="match status" value="1"/>
</dbReference>
<dbReference type="InterPro" id="IPR017074">
    <property type="entry name" value="mRNA_cap_enz_bifunc"/>
</dbReference>
<evidence type="ECO:0000256" key="7">
    <source>
        <dbReference type="ARBA" id="ARBA00022801"/>
    </source>
</evidence>
<dbReference type="GO" id="GO:0006370">
    <property type="term" value="P:7-methylguanosine mRNA capping"/>
    <property type="evidence" value="ECO:0007669"/>
    <property type="project" value="UniProtKB-KW"/>
</dbReference>
<gene>
    <name evidence="18" type="ORF">MSPICULIGERA_LOCUS24436</name>
</gene>
<evidence type="ECO:0000256" key="5">
    <source>
        <dbReference type="ARBA" id="ARBA00022695"/>
    </source>
</evidence>
<organism evidence="18 19">
    <name type="scientific">Mesorhabditis spiculigera</name>
    <dbReference type="NCBI Taxonomy" id="96644"/>
    <lineage>
        <taxon>Eukaryota</taxon>
        <taxon>Metazoa</taxon>
        <taxon>Ecdysozoa</taxon>
        <taxon>Nematoda</taxon>
        <taxon>Chromadorea</taxon>
        <taxon>Rhabditida</taxon>
        <taxon>Rhabditina</taxon>
        <taxon>Rhabditomorpha</taxon>
        <taxon>Rhabditoidea</taxon>
        <taxon>Rhabditidae</taxon>
        <taxon>Mesorhabditinae</taxon>
        <taxon>Mesorhabditis</taxon>
    </lineage>
</organism>
<evidence type="ECO:0000259" key="16">
    <source>
        <dbReference type="PROSITE" id="PS50054"/>
    </source>
</evidence>
<dbReference type="FunFam" id="2.40.50.140:FF:000291">
    <property type="entry name" value="mRNA-capping enzyme"/>
    <property type="match status" value="1"/>
</dbReference>
<feature type="binding site" evidence="15">
    <location>
        <position position="289"/>
    </location>
    <ligand>
        <name>GTP</name>
        <dbReference type="ChEBI" id="CHEBI:37565"/>
    </ligand>
</feature>
<dbReference type="PIRSF" id="PIRSF036958">
    <property type="entry name" value="mRNA_capping_HCE"/>
    <property type="match status" value="1"/>
</dbReference>
<dbReference type="InterPro" id="IPR012340">
    <property type="entry name" value="NA-bd_OB-fold"/>
</dbReference>
<dbReference type="Proteomes" id="UP001177023">
    <property type="component" value="Unassembled WGS sequence"/>
</dbReference>
<dbReference type="GO" id="GO:0140818">
    <property type="term" value="F:mRNA 5'-triphosphate monophosphatase activity"/>
    <property type="evidence" value="ECO:0007669"/>
    <property type="project" value="InterPro"/>
</dbReference>
<evidence type="ECO:0000256" key="9">
    <source>
        <dbReference type="ARBA" id="ARBA00023042"/>
    </source>
</evidence>
<feature type="active site" description="Phosphocysteine intermediate" evidence="13">
    <location>
        <position position="112"/>
    </location>
</feature>
<dbReference type="GO" id="GO:0004484">
    <property type="term" value="F:mRNA guanylyltransferase activity"/>
    <property type="evidence" value="ECO:0007669"/>
    <property type="project" value="UniProtKB-EC"/>
</dbReference>
<feature type="non-terminal residue" evidence="18">
    <location>
        <position position="580"/>
    </location>
</feature>
<feature type="domain" description="Tyrosine specific protein phosphatases" evidence="17">
    <location>
        <begin position="90"/>
        <end position="157"/>
    </location>
</feature>
<dbReference type="PANTHER" id="PTHR10367:SF17">
    <property type="entry name" value="MRNA-CAPPING ENZYME"/>
    <property type="match status" value="1"/>
</dbReference>
<dbReference type="InterPro" id="IPR013846">
    <property type="entry name" value="mRNA_cap_enzyme_C"/>
</dbReference>
<dbReference type="SUPFAM" id="SSF50249">
    <property type="entry name" value="Nucleic acid-binding proteins"/>
    <property type="match status" value="1"/>
</dbReference>
<evidence type="ECO:0000256" key="3">
    <source>
        <dbReference type="ARBA" id="ARBA00022664"/>
    </source>
</evidence>
<dbReference type="Gene3D" id="3.30.470.30">
    <property type="entry name" value="DNA ligase/mRNA capping enzyme"/>
    <property type="match status" value="1"/>
</dbReference>
<dbReference type="Gene3D" id="3.90.190.10">
    <property type="entry name" value="Protein tyrosine phosphatase superfamily"/>
    <property type="match status" value="1"/>
</dbReference>
<evidence type="ECO:0000256" key="10">
    <source>
        <dbReference type="ARBA" id="ARBA00023134"/>
    </source>
</evidence>
<keyword evidence="8" id="KW-0904">Protein phosphatase</keyword>